<dbReference type="EMBL" id="LAZR01048163">
    <property type="protein sequence ID" value="KKK92555.1"/>
    <property type="molecule type" value="Genomic_DNA"/>
</dbReference>
<name>A0A0F9A354_9ZZZZ</name>
<evidence type="ECO:0000313" key="1">
    <source>
        <dbReference type="EMBL" id="KKK92555.1"/>
    </source>
</evidence>
<protein>
    <submittedName>
        <fullName evidence="1">Uncharacterized protein</fullName>
    </submittedName>
</protein>
<sequence length="434" mass="48822">IFIVPISPEEPKMQHRRYKALAITSTKKPLNTHLWWEHPTYGIIMVDSTNQAVLLHSTIARLLVDPSDWSVIDLSDNTNSYKIQAGWLDGNDLWLVMSNNGGIADDFEVFFIEFDDSNDCNPVGVSAGQDANSVYVFDLFFITGNIYVVNLETRGGGGLGAVWEVSTHPFTQKDEWEFVDENSSLGSGVVPSGDDKYYTSHYNPDVGNRFYIMSYDKSGDLVTISSDFLDGYRNPDDQLKGISYDGNNILTFIAKQVADEKNYICIYDITEDDLSVLTEHNVALMTDRNNSGSVPNEFEKGFGLTNKIVYEIKPKRGGIIQLQNLSSQLSGNIIAITDTLLFAINSGGGWDMFEFTDVSTEISEIEYDYGIIGIPQSGKFITHPDFQANWNKGDSIKIYDQFDILEFWGIIKDKNRDDRGFYVFDIDSFGNEAY</sequence>
<reference evidence="1" key="1">
    <citation type="journal article" date="2015" name="Nature">
        <title>Complex archaea that bridge the gap between prokaryotes and eukaryotes.</title>
        <authorList>
            <person name="Spang A."/>
            <person name="Saw J.H."/>
            <person name="Jorgensen S.L."/>
            <person name="Zaremba-Niedzwiedzka K."/>
            <person name="Martijn J."/>
            <person name="Lind A.E."/>
            <person name="van Eijk R."/>
            <person name="Schleper C."/>
            <person name="Guy L."/>
            <person name="Ettema T.J."/>
        </authorList>
    </citation>
    <scope>NUCLEOTIDE SEQUENCE</scope>
</reference>
<feature type="non-terminal residue" evidence="1">
    <location>
        <position position="434"/>
    </location>
</feature>
<dbReference type="AlphaFoldDB" id="A0A0F9A354"/>
<organism evidence="1">
    <name type="scientific">marine sediment metagenome</name>
    <dbReference type="NCBI Taxonomy" id="412755"/>
    <lineage>
        <taxon>unclassified sequences</taxon>
        <taxon>metagenomes</taxon>
        <taxon>ecological metagenomes</taxon>
    </lineage>
</organism>
<gene>
    <name evidence="1" type="ORF">LCGC14_2701760</name>
</gene>
<comment type="caution">
    <text evidence="1">The sequence shown here is derived from an EMBL/GenBank/DDBJ whole genome shotgun (WGS) entry which is preliminary data.</text>
</comment>
<accession>A0A0F9A354</accession>
<proteinExistence type="predicted"/>
<feature type="non-terminal residue" evidence="1">
    <location>
        <position position="1"/>
    </location>
</feature>